<gene>
    <name evidence="2" type="ORF">WMO37_03650</name>
</gene>
<keyword evidence="1" id="KW-0472">Membrane</keyword>
<evidence type="ECO:0000256" key="1">
    <source>
        <dbReference type="SAM" id="Phobius"/>
    </source>
</evidence>
<feature type="transmembrane region" description="Helical" evidence="1">
    <location>
        <begin position="21"/>
        <end position="40"/>
    </location>
</feature>
<dbReference type="EMBL" id="JBBMFS010000002">
    <property type="protein sequence ID" value="MEQ2554111.1"/>
    <property type="molecule type" value="Genomic_DNA"/>
</dbReference>
<accession>A0ABV1H474</accession>
<keyword evidence="3" id="KW-1185">Reference proteome</keyword>
<reference evidence="2" key="1">
    <citation type="submission" date="2024-03" db="EMBL/GenBank/DDBJ databases">
        <title>Human intestinal bacterial collection.</title>
        <authorList>
            <person name="Pauvert C."/>
            <person name="Hitch T.C.A."/>
            <person name="Clavel T."/>
        </authorList>
    </citation>
    <scope>NUCLEOTIDE SEQUENCE [LARGE SCALE GENOMIC DNA]</scope>
    <source>
        <strain evidence="2">CLA-AA-H89B</strain>
    </source>
</reference>
<proteinExistence type="predicted"/>
<evidence type="ECO:0000313" key="2">
    <source>
        <dbReference type="EMBL" id="MEQ2554111.1"/>
    </source>
</evidence>
<protein>
    <submittedName>
        <fullName evidence="2">Uncharacterized protein</fullName>
    </submittedName>
</protein>
<sequence length="461" mass="52686">MKDLYYVAQEISKQKNLKGNLLKYATGMASMYTGLAYMKLSMNYYTVYDMRQENATVNPVFEELLATTNGVIDKLLSGQAEDVTEVETVRNRLIETMEVVTQYVDCLRIYEYVLNRVEHRFSGQVADEEYYGMYLTNDLMHYILADKDNVVINSKISEVVGQLPMRLSRNKFFEYLREAFTLYHGAQKGTIDDFAYALRTTAMLQEVKGFETLFPEVYDSYRTLANADYAELTEEEYTRLKNVLTIATEKMLDCADLFVLLTQVVNDLYTIILTEKQTLSDIGEVTVAKQIITGVRQAFDGKTLLSDEVLGKFEYFEGKQERILMILSKSDFAVETALENMPKELEEEGLQDCYAALADVMKLQSGSDFVSLIKDPEKLNVPDNSYADETCENIIAQLKESFTDMPQIVRRAVMSAVLSQLPVFFNNTDEICEYINLSLEQCNDAAEKMAVIEVMKMIMRG</sequence>
<keyword evidence="1" id="KW-0812">Transmembrane</keyword>
<comment type="caution">
    <text evidence="2">The sequence shown here is derived from an EMBL/GenBank/DDBJ whole genome shotgun (WGS) entry which is preliminary data.</text>
</comment>
<keyword evidence="1" id="KW-1133">Transmembrane helix</keyword>
<dbReference type="Proteomes" id="UP001546774">
    <property type="component" value="Unassembled WGS sequence"/>
</dbReference>
<name>A0ABV1H474_9FIRM</name>
<organism evidence="2 3">
    <name type="scientific">Lachnospira intestinalis</name>
    <dbReference type="NCBI Taxonomy" id="3133158"/>
    <lineage>
        <taxon>Bacteria</taxon>
        <taxon>Bacillati</taxon>
        <taxon>Bacillota</taxon>
        <taxon>Clostridia</taxon>
        <taxon>Lachnospirales</taxon>
        <taxon>Lachnospiraceae</taxon>
        <taxon>Lachnospira</taxon>
    </lineage>
</organism>
<evidence type="ECO:0000313" key="3">
    <source>
        <dbReference type="Proteomes" id="UP001546774"/>
    </source>
</evidence>